<dbReference type="AlphaFoldDB" id="A0A2R6NE54"/>
<organism evidence="2 3">
    <name type="scientific">Hermanssonia centrifuga</name>
    <dbReference type="NCBI Taxonomy" id="98765"/>
    <lineage>
        <taxon>Eukaryota</taxon>
        <taxon>Fungi</taxon>
        <taxon>Dikarya</taxon>
        <taxon>Basidiomycota</taxon>
        <taxon>Agaricomycotina</taxon>
        <taxon>Agaricomycetes</taxon>
        <taxon>Polyporales</taxon>
        <taxon>Meruliaceae</taxon>
        <taxon>Hermanssonia</taxon>
    </lineage>
</organism>
<evidence type="ECO:0000313" key="2">
    <source>
        <dbReference type="EMBL" id="PSR70616.1"/>
    </source>
</evidence>
<dbReference type="EMBL" id="MLYV02001344">
    <property type="protein sequence ID" value="PSR70616.1"/>
    <property type="molecule type" value="Genomic_DNA"/>
</dbReference>
<name>A0A2R6NE54_9APHY</name>
<evidence type="ECO:0000313" key="3">
    <source>
        <dbReference type="Proteomes" id="UP000186601"/>
    </source>
</evidence>
<keyword evidence="3" id="KW-1185">Reference proteome</keyword>
<proteinExistence type="predicted"/>
<accession>A0A2R6NE54</accession>
<feature type="region of interest" description="Disordered" evidence="1">
    <location>
        <begin position="1"/>
        <end position="66"/>
    </location>
</feature>
<protein>
    <submittedName>
        <fullName evidence="2">Uncharacterized protein</fullName>
    </submittedName>
</protein>
<feature type="compositionally biased region" description="Basic residues" evidence="1">
    <location>
        <begin position="46"/>
        <end position="59"/>
    </location>
</feature>
<reference evidence="2 3" key="1">
    <citation type="submission" date="2018-02" db="EMBL/GenBank/DDBJ databases">
        <title>Genome sequence of the basidiomycete white-rot fungus Phlebia centrifuga.</title>
        <authorList>
            <person name="Granchi Z."/>
            <person name="Peng M."/>
            <person name="de Vries R.P."/>
            <person name="Hilden K."/>
            <person name="Makela M.R."/>
            <person name="Grigoriev I."/>
            <person name="Riley R."/>
        </authorList>
    </citation>
    <scope>NUCLEOTIDE SEQUENCE [LARGE SCALE GENOMIC DNA]</scope>
    <source>
        <strain evidence="2 3">FBCC195</strain>
    </source>
</reference>
<feature type="compositionally biased region" description="Polar residues" evidence="1">
    <location>
        <begin position="235"/>
        <end position="245"/>
    </location>
</feature>
<feature type="compositionally biased region" description="Polar residues" evidence="1">
    <location>
        <begin position="13"/>
        <end position="28"/>
    </location>
</feature>
<gene>
    <name evidence="2" type="ORF">PHLCEN_2v13504</name>
</gene>
<feature type="compositionally biased region" description="Basic residues" evidence="1">
    <location>
        <begin position="1"/>
        <end position="11"/>
    </location>
</feature>
<feature type="region of interest" description="Disordered" evidence="1">
    <location>
        <begin position="205"/>
        <end position="251"/>
    </location>
</feature>
<comment type="caution">
    <text evidence="2">The sequence shown here is derived from an EMBL/GenBank/DDBJ whole genome shotgun (WGS) entry which is preliminary data.</text>
</comment>
<evidence type="ECO:0000256" key="1">
    <source>
        <dbReference type="SAM" id="MobiDB-lite"/>
    </source>
</evidence>
<dbReference type="Proteomes" id="UP000186601">
    <property type="component" value="Unassembled WGS sequence"/>
</dbReference>
<sequence length="251" mass="27282">MPPKAQSKKRTASAPTQRLSTRAKNATSHPGLVDLSKDSDPENSKRKMQKKAVKAKAKAVTKDKAANLPEMKRRIAELEAQIARNDVKVLRNGSSTAAPSRSSPIVEDVDVDAVEDIDVGADDADIAEDINAIEDVDIDIDIDEEQISDVIMSDGDGPKRGMTWTTMVGMMRTLEENGAFFGRNDAGDVIIVKRHATVVNSFPIEKPKAKPTANVEPKKRKSTMREEEDIPEEATGSTPQDTHQVASKPVA</sequence>
<feature type="compositionally biased region" description="Basic and acidic residues" evidence="1">
    <location>
        <begin position="35"/>
        <end position="45"/>
    </location>
</feature>